<reference evidence="2" key="1">
    <citation type="submission" date="2023-10" db="EMBL/GenBank/DDBJ databases">
        <title>Genome assembly of Pristionchus species.</title>
        <authorList>
            <person name="Yoshida K."/>
            <person name="Sommer R.J."/>
        </authorList>
    </citation>
    <scope>NUCLEOTIDE SEQUENCE</scope>
    <source>
        <strain evidence="2">RS0144</strain>
    </source>
</reference>
<keyword evidence="3" id="KW-1185">Reference proteome</keyword>
<evidence type="ECO:0000313" key="3">
    <source>
        <dbReference type="Proteomes" id="UP001432027"/>
    </source>
</evidence>
<feature type="region of interest" description="Disordered" evidence="1">
    <location>
        <begin position="136"/>
        <end position="196"/>
    </location>
</feature>
<feature type="region of interest" description="Disordered" evidence="1">
    <location>
        <begin position="346"/>
        <end position="408"/>
    </location>
</feature>
<feature type="region of interest" description="Disordered" evidence="1">
    <location>
        <begin position="506"/>
        <end position="528"/>
    </location>
</feature>
<feature type="compositionally biased region" description="Polar residues" evidence="1">
    <location>
        <begin position="349"/>
        <end position="360"/>
    </location>
</feature>
<feature type="compositionally biased region" description="Polar residues" evidence="1">
    <location>
        <begin position="511"/>
        <end position="528"/>
    </location>
</feature>
<feature type="non-terminal residue" evidence="2">
    <location>
        <position position="729"/>
    </location>
</feature>
<feature type="compositionally biased region" description="Basic and acidic residues" evidence="1">
    <location>
        <begin position="393"/>
        <end position="404"/>
    </location>
</feature>
<feature type="region of interest" description="Disordered" evidence="1">
    <location>
        <begin position="429"/>
        <end position="465"/>
    </location>
</feature>
<feature type="non-terminal residue" evidence="2">
    <location>
        <position position="1"/>
    </location>
</feature>
<feature type="compositionally biased region" description="Polar residues" evidence="1">
    <location>
        <begin position="619"/>
        <end position="652"/>
    </location>
</feature>
<feature type="compositionally biased region" description="Polar residues" evidence="1">
    <location>
        <begin position="136"/>
        <end position="145"/>
    </location>
</feature>
<feature type="compositionally biased region" description="Low complexity" evidence="1">
    <location>
        <begin position="146"/>
        <end position="189"/>
    </location>
</feature>
<feature type="region of interest" description="Disordered" evidence="1">
    <location>
        <begin position="290"/>
        <end position="317"/>
    </location>
</feature>
<organism evidence="2 3">
    <name type="scientific">Pristionchus entomophagus</name>
    <dbReference type="NCBI Taxonomy" id="358040"/>
    <lineage>
        <taxon>Eukaryota</taxon>
        <taxon>Metazoa</taxon>
        <taxon>Ecdysozoa</taxon>
        <taxon>Nematoda</taxon>
        <taxon>Chromadorea</taxon>
        <taxon>Rhabditida</taxon>
        <taxon>Rhabditina</taxon>
        <taxon>Diplogasteromorpha</taxon>
        <taxon>Diplogasteroidea</taxon>
        <taxon>Neodiplogasteridae</taxon>
        <taxon>Pristionchus</taxon>
    </lineage>
</organism>
<gene>
    <name evidence="2" type="ORF">PENTCL1PPCAC_30217</name>
</gene>
<dbReference type="AlphaFoldDB" id="A0AAV5UN11"/>
<proteinExistence type="predicted"/>
<protein>
    <submittedName>
        <fullName evidence="2">Uncharacterized protein</fullName>
    </submittedName>
</protein>
<name>A0AAV5UN11_9BILA</name>
<feature type="region of interest" description="Disordered" evidence="1">
    <location>
        <begin position="619"/>
        <end position="692"/>
    </location>
</feature>
<dbReference type="Proteomes" id="UP001432027">
    <property type="component" value="Unassembled WGS sequence"/>
</dbReference>
<evidence type="ECO:0000313" key="2">
    <source>
        <dbReference type="EMBL" id="GMT08043.1"/>
    </source>
</evidence>
<evidence type="ECO:0000256" key="1">
    <source>
        <dbReference type="SAM" id="MobiDB-lite"/>
    </source>
</evidence>
<feature type="compositionally biased region" description="Polar residues" evidence="1">
    <location>
        <begin position="664"/>
        <end position="675"/>
    </location>
</feature>
<accession>A0AAV5UN11</accession>
<dbReference type="EMBL" id="BTSX01000006">
    <property type="protein sequence ID" value="GMT08043.1"/>
    <property type="molecule type" value="Genomic_DNA"/>
</dbReference>
<comment type="caution">
    <text evidence="2">The sequence shown here is derived from an EMBL/GenBank/DDBJ whole genome shotgun (WGS) entry which is preliminary data.</text>
</comment>
<sequence>SVAAQAAVLQTPLLQVVPGTAAGIPMPPGAPSTAQIQEMVGGPSYMPWPSHRPAVNLPFFQCDMIKNVNLDIGPSWHSGGLDLPFNDITTLRFFYNLGVQQSRVILLSLHFVQVYYESSLRQKQRLPSAGTSAAASFVASTHTTPQQQQQQHIQAQQRKSVHAAAAIAAQQDQRNQQAPPLSSGSGSSSQQPVFAHDAGIPGRSVLASIIAQETAPNHTTGLSDAPAAAAAAGSPAHEATFSAARATAVEMADAASFAAIQKQKASLSTSGIKTLKVTLLNNLVLKLASTKHDRQRQQKQQSGCPRNRSLDAPATVESTRSAIPVSLTQELLCHLPPLDPLRVEHAHRSQQSAMPNQQRCQHQREAGGMSHSDAHVLLSPKRHSSPCTTQPPAHEHLATDKQGRDNGPALAPMLMVAYFNTHIEKTKSSLQPPSAVSAPTVHSNGIPVSHGDPSPPEQHQKVPLNDEDSHAPLQLEHADRPEQEATQQQLQQPASHYSAIDDTTAYEASDSHQPQESQKPSEGRTPVNSISWSIHNILNDTPTTSKNGLLAEECGSRKRKELPSDRTIIEPISQMLGSYQIPTFYSNLYSSIKRTQQDAIHHQQGDPEKRRLLDTTTPSLNQASIDQSIPTVSAATNDESEMARTTSTGQEEPSSENADDCANGSVSPSDISVSGTRPEVHHNASDDECITDDETHRKLASSISSLSQTIVAANKGDESDVPKVTSMAM</sequence>